<feature type="non-terminal residue" evidence="3">
    <location>
        <position position="1"/>
    </location>
</feature>
<feature type="domain" description="DUF8035" evidence="2">
    <location>
        <begin position="497"/>
        <end position="561"/>
    </location>
</feature>
<reference evidence="3" key="1">
    <citation type="submission" date="2020-01" db="EMBL/GenBank/DDBJ databases">
        <authorList>
            <person name="Feng Z.H.Z."/>
        </authorList>
    </citation>
    <scope>NUCLEOTIDE SEQUENCE</scope>
    <source>
        <strain evidence="3">CBS107.38</strain>
    </source>
</reference>
<proteinExistence type="predicted"/>
<comment type="caution">
    <text evidence="3">The sequence shown here is derived from an EMBL/GenBank/DDBJ whole genome shotgun (WGS) entry which is preliminary data.</text>
</comment>
<feature type="compositionally biased region" description="Pro residues" evidence="1">
    <location>
        <begin position="701"/>
        <end position="718"/>
    </location>
</feature>
<dbReference type="InterPro" id="IPR058348">
    <property type="entry name" value="DUF8035"/>
</dbReference>
<protein>
    <recommendedName>
        <fullName evidence="2">DUF8035 domain-containing protein</fullName>
    </recommendedName>
</protein>
<dbReference type="GeneID" id="62206253"/>
<organism evidence="3 4">
    <name type="scientific">Alternaria burnsii</name>
    <dbReference type="NCBI Taxonomy" id="1187904"/>
    <lineage>
        <taxon>Eukaryota</taxon>
        <taxon>Fungi</taxon>
        <taxon>Dikarya</taxon>
        <taxon>Ascomycota</taxon>
        <taxon>Pezizomycotina</taxon>
        <taxon>Dothideomycetes</taxon>
        <taxon>Pleosporomycetidae</taxon>
        <taxon>Pleosporales</taxon>
        <taxon>Pleosporineae</taxon>
        <taxon>Pleosporaceae</taxon>
        <taxon>Alternaria</taxon>
        <taxon>Alternaria sect. Alternaria</taxon>
    </lineage>
</organism>
<evidence type="ECO:0000313" key="3">
    <source>
        <dbReference type="EMBL" id="KAF7674262.1"/>
    </source>
</evidence>
<keyword evidence="4" id="KW-1185">Reference proteome</keyword>
<feature type="compositionally biased region" description="Polar residues" evidence="1">
    <location>
        <begin position="648"/>
        <end position="667"/>
    </location>
</feature>
<reference evidence="3" key="2">
    <citation type="submission" date="2020-08" db="EMBL/GenBank/DDBJ databases">
        <title>Draft Genome Sequence of Cumin Blight Pathogen Alternaria burnsii.</title>
        <authorList>
            <person name="Feng Z."/>
        </authorList>
    </citation>
    <scope>NUCLEOTIDE SEQUENCE</scope>
    <source>
        <strain evidence="3">CBS107.38</strain>
    </source>
</reference>
<feature type="compositionally biased region" description="Polar residues" evidence="1">
    <location>
        <begin position="422"/>
        <end position="439"/>
    </location>
</feature>
<evidence type="ECO:0000313" key="4">
    <source>
        <dbReference type="Proteomes" id="UP000596902"/>
    </source>
</evidence>
<feature type="compositionally biased region" description="Pro residues" evidence="1">
    <location>
        <begin position="618"/>
        <end position="627"/>
    </location>
</feature>
<dbReference type="Proteomes" id="UP000596902">
    <property type="component" value="Unassembled WGS sequence"/>
</dbReference>
<name>A0A8H7AZ64_9PLEO</name>
<dbReference type="RefSeq" id="XP_038784576.1">
    <property type="nucleotide sequence ID" value="XM_038933075.1"/>
</dbReference>
<feature type="compositionally biased region" description="Basic residues" evidence="1">
    <location>
        <begin position="761"/>
        <end position="770"/>
    </location>
</feature>
<feature type="compositionally biased region" description="Polar residues" evidence="1">
    <location>
        <begin position="719"/>
        <end position="736"/>
    </location>
</feature>
<feature type="compositionally biased region" description="Pro residues" evidence="1">
    <location>
        <begin position="637"/>
        <end position="647"/>
    </location>
</feature>
<dbReference type="AlphaFoldDB" id="A0A8H7AZ64"/>
<sequence>LVSLEHISKDFDSVRFGCFFPKTLFLHTARFATFLPSRNRILKEKEMAVLADILPVVSRSSALALKLYGIAAESPGSTKDLVGVANSINGFAAILKQLGTIIKEDDRLPSPEAIDTLDDVIDQAQILLTSFESTSSIEDEKHRDQRDISRSTQKIRSQLDPSTKASLDYLTAHLEALSMTLSVLLQTLYAAQTIMWSKLVLSPTRHLAFIRLLRMAQIPSMEYADSAIDERIQLETLIVQQQLSILSASNLYENLSQSDARLLLMEGDSSQSLIVTGRGKTPRSSTLRSYQDEDLTSLDTSIYTEANGLPAVLTASSSRVERLLQRWTSLPLFERRLQDEERERQRQRWETQQATVESDSEEESRTSKLSGDGARRTHRSGSIQPLFTEVNGTPSPPQEKQYGPTTPPTPIATPRTSRTSMPPATNEQYPTASPRSSLGSLPVEAAAAVEAKEEDSEADLEIPWKLCTRKYYWRFVDAKMVSSNTDQAYSLAYLERSSWTEIMASWVCKEAIREAGFRYTSYQKERKDNRRIRGETCFCIERPLQFEQVKRLVERTVDIYRKAAAPTPLQQPQVRRSSFNRPPPPHGILKGGAFDRNRTPVPRSTHPPLDRSNTSNHLPPPPGPPPLDRSLSMPGPGLIPPPPPPPQSNLNSRTPNLQIPMSNQYAPQQPPVPQSSRLPQYPPQTNSYPPQMMNTTATPQYFPPPPPANAPFTNPPLPSHSQPQNQNYPIQASPLRQSYMRPSNRRYEDDFTTSESEPERPRRRRSKSRSRMYEKERERERDKYGKKSHTGRKAAAGALLGVGGLTALLDGLSGL</sequence>
<evidence type="ECO:0000259" key="2">
    <source>
        <dbReference type="Pfam" id="PF26118"/>
    </source>
</evidence>
<evidence type="ECO:0000256" key="1">
    <source>
        <dbReference type="SAM" id="MobiDB-lite"/>
    </source>
</evidence>
<gene>
    <name evidence="3" type="ORF">GT037_008028</name>
</gene>
<feature type="compositionally biased region" description="Polar residues" evidence="1">
    <location>
        <begin position="380"/>
        <end position="393"/>
    </location>
</feature>
<feature type="region of interest" description="Disordered" evidence="1">
    <location>
        <begin position="564"/>
        <end position="792"/>
    </location>
</feature>
<dbReference type="Pfam" id="PF26118">
    <property type="entry name" value="DUF8035"/>
    <property type="match status" value="1"/>
</dbReference>
<accession>A0A8H7AZ64</accession>
<feature type="compositionally biased region" description="Polar residues" evidence="1">
    <location>
        <begin position="568"/>
        <end position="580"/>
    </location>
</feature>
<dbReference type="EMBL" id="JAAABM010000011">
    <property type="protein sequence ID" value="KAF7674262.1"/>
    <property type="molecule type" value="Genomic_DNA"/>
</dbReference>
<feature type="compositionally biased region" description="Polar residues" evidence="1">
    <location>
        <begin position="674"/>
        <end position="694"/>
    </location>
</feature>
<feature type="compositionally biased region" description="Basic and acidic residues" evidence="1">
    <location>
        <begin position="771"/>
        <end position="785"/>
    </location>
</feature>
<feature type="region of interest" description="Disordered" evidence="1">
    <location>
        <begin position="344"/>
        <end position="439"/>
    </location>
</feature>